<dbReference type="Proteomes" id="UP000283644">
    <property type="component" value="Unassembled WGS sequence"/>
</dbReference>
<dbReference type="InterPro" id="IPR036457">
    <property type="entry name" value="PPM-type-like_dom_sf"/>
</dbReference>
<evidence type="ECO:0000259" key="2">
    <source>
        <dbReference type="PROSITE" id="PS51746"/>
    </source>
</evidence>
<dbReference type="PROSITE" id="PS51746">
    <property type="entry name" value="PPM_2"/>
    <property type="match status" value="1"/>
</dbReference>
<dbReference type="SMART" id="SM00332">
    <property type="entry name" value="PP2Cc"/>
    <property type="match status" value="1"/>
</dbReference>
<sequence>MTQVDLKYGAATHVGLVRVGNEDAHLVAPPVFVVADGMGGHDHGDVASAFAVEEFARLADEGIDAATVADAVSAALTAVHARIDEYDAVHHAAGELLFGAGTTAVAAVLVTDVAEPYWLVANLGDSRAYLFADGELVQLTVDHSLVQELVDAGTIAAADAAGHPDRHIVTRALGGPVRHEPDLFHVPVEVSGRLLLCSDGVSEMLAHDDIGRILAERGEPTAAAEQVVAAAVEAGGRDNATAVVVDVVGLTRERPHDNDVRQPSTEQETGAHP</sequence>
<feature type="domain" description="PPM-type phosphatase" evidence="2">
    <location>
        <begin position="7"/>
        <end position="247"/>
    </location>
</feature>
<name>A0A417XVH9_9ACTN</name>
<dbReference type="GO" id="GO:0004722">
    <property type="term" value="F:protein serine/threonine phosphatase activity"/>
    <property type="evidence" value="ECO:0007669"/>
    <property type="project" value="InterPro"/>
</dbReference>
<dbReference type="InterPro" id="IPR001932">
    <property type="entry name" value="PPM-type_phosphatase-like_dom"/>
</dbReference>
<dbReference type="SMART" id="SM00331">
    <property type="entry name" value="PP2C_SIG"/>
    <property type="match status" value="1"/>
</dbReference>
<protein>
    <submittedName>
        <fullName evidence="3">Serine/threonine-protein phosphatase</fullName>
    </submittedName>
</protein>
<feature type="compositionally biased region" description="Polar residues" evidence="1">
    <location>
        <begin position="261"/>
        <end position="273"/>
    </location>
</feature>
<evidence type="ECO:0000313" key="4">
    <source>
        <dbReference type="Proteomes" id="UP000283644"/>
    </source>
</evidence>
<evidence type="ECO:0000313" key="3">
    <source>
        <dbReference type="EMBL" id="RHW24305.1"/>
    </source>
</evidence>
<feature type="region of interest" description="Disordered" evidence="1">
    <location>
        <begin position="253"/>
        <end position="273"/>
    </location>
</feature>
<organism evidence="3 4">
    <name type="scientific">Nocardioides immobilis</name>
    <dbReference type="NCBI Taxonomy" id="2049295"/>
    <lineage>
        <taxon>Bacteria</taxon>
        <taxon>Bacillati</taxon>
        <taxon>Actinomycetota</taxon>
        <taxon>Actinomycetes</taxon>
        <taxon>Propionibacteriales</taxon>
        <taxon>Nocardioidaceae</taxon>
        <taxon>Nocardioides</taxon>
    </lineage>
</organism>
<accession>A0A417XVH9</accession>
<dbReference type="EMBL" id="QXGH01000034">
    <property type="protein sequence ID" value="RHW24305.1"/>
    <property type="molecule type" value="Genomic_DNA"/>
</dbReference>
<dbReference type="Pfam" id="PF13672">
    <property type="entry name" value="PP2C_2"/>
    <property type="match status" value="1"/>
</dbReference>
<evidence type="ECO:0000256" key="1">
    <source>
        <dbReference type="SAM" id="MobiDB-lite"/>
    </source>
</evidence>
<dbReference type="AlphaFoldDB" id="A0A417XVH9"/>
<proteinExistence type="predicted"/>
<dbReference type="OrthoDB" id="9801841at2"/>
<dbReference type="CDD" id="cd00143">
    <property type="entry name" value="PP2Cc"/>
    <property type="match status" value="1"/>
</dbReference>
<dbReference type="InterPro" id="IPR015655">
    <property type="entry name" value="PP2C"/>
</dbReference>
<gene>
    <name evidence="3" type="ORF">D0Z08_25315</name>
</gene>
<reference evidence="3 4" key="1">
    <citation type="submission" date="2018-09" db="EMBL/GenBank/DDBJ databases">
        <title>Genome sequencing of Nocardioides immobilis CCTCC AB 2017083 for comparison to Nocardioides silvaticus.</title>
        <authorList>
            <person name="Li C."/>
            <person name="Wang G."/>
        </authorList>
    </citation>
    <scope>NUCLEOTIDE SEQUENCE [LARGE SCALE GENOMIC DNA]</scope>
    <source>
        <strain evidence="3 4">CCTCC AB 2017083</strain>
    </source>
</reference>
<dbReference type="PANTHER" id="PTHR47992">
    <property type="entry name" value="PROTEIN PHOSPHATASE"/>
    <property type="match status" value="1"/>
</dbReference>
<keyword evidence="4" id="KW-1185">Reference proteome</keyword>
<dbReference type="SUPFAM" id="SSF81606">
    <property type="entry name" value="PP2C-like"/>
    <property type="match status" value="1"/>
</dbReference>
<dbReference type="Gene3D" id="3.60.40.10">
    <property type="entry name" value="PPM-type phosphatase domain"/>
    <property type="match status" value="1"/>
</dbReference>
<comment type="caution">
    <text evidence="3">The sequence shown here is derived from an EMBL/GenBank/DDBJ whole genome shotgun (WGS) entry which is preliminary data.</text>
</comment>